<keyword evidence="5" id="KW-1185">Reference proteome</keyword>
<comment type="caution">
    <text evidence="4">The sequence shown here is derived from an EMBL/GenBank/DDBJ whole genome shotgun (WGS) entry which is preliminary data.</text>
</comment>
<reference evidence="4 5" key="1">
    <citation type="submission" date="2024-05" db="EMBL/GenBank/DDBJ databases">
        <title>A high-quality chromosomal-level genome assembly of Topmouth culter (Culter alburnus).</title>
        <authorList>
            <person name="Zhao H."/>
        </authorList>
    </citation>
    <scope>NUCLEOTIDE SEQUENCE [LARGE SCALE GENOMIC DNA]</scope>
    <source>
        <strain evidence="4">CATC2023</strain>
        <tissue evidence="4">Muscle</tissue>
    </source>
</reference>
<feature type="region of interest" description="Disordered" evidence="2">
    <location>
        <begin position="44"/>
        <end position="75"/>
    </location>
</feature>
<proteinExistence type="predicted"/>
<feature type="compositionally biased region" description="Polar residues" evidence="2">
    <location>
        <begin position="47"/>
        <end position="62"/>
    </location>
</feature>
<dbReference type="GO" id="GO:0008270">
    <property type="term" value="F:zinc ion binding"/>
    <property type="evidence" value="ECO:0007669"/>
    <property type="project" value="UniProtKB-KW"/>
</dbReference>
<name>A0AAW2B8C3_CULAL</name>
<protein>
    <recommendedName>
        <fullName evidence="3">C2H2-type domain-containing protein</fullName>
    </recommendedName>
</protein>
<evidence type="ECO:0000259" key="3">
    <source>
        <dbReference type="PROSITE" id="PS50157"/>
    </source>
</evidence>
<dbReference type="EMBL" id="JAWDJR010000001">
    <property type="protein sequence ID" value="KAK9981322.1"/>
    <property type="molecule type" value="Genomic_DNA"/>
</dbReference>
<feature type="domain" description="C2H2-type" evidence="3">
    <location>
        <begin position="122"/>
        <end position="150"/>
    </location>
</feature>
<evidence type="ECO:0000256" key="2">
    <source>
        <dbReference type="SAM" id="MobiDB-lite"/>
    </source>
</evidence>
<evidence type="ECO:0000256" key="1">
    <source>
        <dbReference type="PROSITE-ProRule" id="PRU00042"/>
    </source>
</evidence>
<organism evidence="4 5">
    <name type="scientific">Culter alburnus</name>
    <name type="common">Topmouth culter</name>
    <dbReference type="NCBI Taxonomy" id="194366"/>
    <lineage>
        <taxon>Eukaryota</taxon>
        <taxon>Metazoa</taxon>
        <taxon>Chordata</taxon>
        <taxon>Craniata</taxon>
        <taxon>Vertebrata</taxon>
        <taxon>Euteleostomi</taxon>
        <taxon>Actinopterygii</taxon>
        <taxon>Neopterygii</taxon>
        <taxon>Teleostei</taxon>
        <taxon>Ostariophysi</taxon>
        <taxon>Cypriniformes</taxon>
        <taxon>Xenocyprididae</taxon>
        <taxon>Xenocypridinae</taxon>
        <taxon>Culter</taxon>
    </lineage>
</organism>
<accession>A0AAW2B8C3</accession>
<evidence type="ECO:0000313" key="5">
    <source>
        <dbReference type="Proteomes" id="UP001479290"/>
    </source>
</evidence>
<evidence type="ECO:0000313" key="4">
    <source>
        <dbReference type="EMBL" id="KAK9981322.1"/>
    </source>
</evidence>
<gene>
    <name evidence="4" type="ORF">ABG768_000872</name>
</gene>
<keyword evidence="1" id="KW-0862">Zinc</keyword>
<keyword evidence="1" id="KW-0479">Metal-binding</keyword>
<dbReference type="AlphaFoldDB" id="A0AAW2B8C3"/>
<keyword evidence="1" id="KW-0863">Zinc-finger</keyword>
<dbReference type="PROSITE" id="PS50157">
    <property type="entry name" value="ZINC_FINGER_C2H2_2"/>
    <property type="match status" value="1"/>
</dbReference>
<sequence length="170" mass="18830">MPRSFLVKKSRKGGFRSSLPIADVPYLGLVGWSVPVKVATLPEESGQEIQPYSPIMQQNSTHKSPDNDWKTDPAGFRFGPLPSPVPWLPVNSRDITDMHGLNSRDSSLDCSLTSPRRDQGPKQCSLCGKVFSSLARLESHVYRSHGSHHHGRSLVFHDSKDPGMSCRVKP</sequence>
<dbReference type="InterPro" id="IPR013087">
    <property type="entry name" value="Znf_C2H2_type"/>
</dbReference>
<dbReference type="Proteomes" id="UP001479290">
    <property type="component" value="Unassembled WGS sequence"/>
</dbReference>
<dbReference type="PROSITE" id="PS00028">
    <property type="entry name" value="ZINC_FINGER_C2H2_1"/>
    <property type="match status" value="1"/>
</dbReference>
<feature type="region of interest" description="Disordered" evidence="2">
    <location>
        <begin position="146"/>
        <end position="170"/>
    </location>
</feature>